<sequence length="256" mass="29623">MTTVEFTVHVKEIHPWDNVFVVGSHPKIGNWNPDLALELVPDEQSKIWTNKITVTVDESKKSLQYRYFIGYYLQSSNDPMSKKKIISKWEAQFLPRTLFSGAHMKTGLDEFGFYNGRSKISNGWLHQPNQCEFLLRFHGKALKFFKERYNLKIFSIKVVAFDLRHKEEITYTSERGHFLWRTSSVYVNSVGSIDDDENDSCETPTSLPQLPSFSNIEVADLSGNDPHFKDQSSNGTEFQNGRDFLIFRTKTIASEF</sequence>
<dbReference type="Proteomes" id="UP000887576">
    <property type="component" value="Unplaced"/>
</dbReference>
<accession>A0AC34R7W5</accession>
<proteinExistence type="predicted"/>
<name>A0AC34R7W5_9BILA</name>
<protein>
    <submittedName>
        <fullName evidence="2">CBM20 domain-containing protein</fullName>
    </submittedName>
</protein>
<organism evidence="1 2">
    <name type="scientific">Panagrolaimus sp. JU765</name>
    <dbReference type="NCBI Taxonomy" id="591449"/>
    <lineage>
        <taxon>Eukaryota</taxon>
        <taxon>Metazoa</taxon>
        <taxon>Ecdysozoa</taxon>
        <taxon>Nematoda</taxon>
        <taxon>Chromadorea</taxon>
        <taxon>Rhabditida</taxon>
        <taxon>Tylenchina</taxon>
        <taxon>Panagrolaimomorpha</taxon>
        <taxon>Panagrolaimoidea</taxon>
        <taxon>Panagrolaimidae</taxon>
        <taxon>Panagrolaimus</taxon>
    </lineage>
</organism>
<evidence type="ECO:0000313" key="2">
    <source>
        <dbReference type="WBParaSite" id="JU765_v2.g4219.t2"/>
    </source>
</evidence>
<evidence type="ECO:0000313" key="1">
    <source>
        <dbReference type="Proteomes" id="UP000887576"/>
    </source>
</evidence>
<dbReference type="WBParaSite" id="JU765_v2.g4219.t2">
    <property type="protein sequence ID" value="JU765_v2.g4219.t2"/>
    <property type="gene ID" value="JU765_v2.g4219"/>
</dbReference>
<reference evidence="2" key="1">
    <citation type="submission" date="2022-11" db="UniProtKB">
        <authorList>
            <consortium name="WormBaseParasite"/>
        </authorList>
    </citation>
    <scope>IDENTIFICATION</scope>
</reference>